<evidence type="ECO:0000259" key="1">
    <source>
        <dbReference type="Pfam" id="PF13401"/>
    </source>
</evidence>
<dbReference type="GO" id="GO:0016887">
    <property type="term" value="F:ATP hydrolysis activity"/>
    <property type="evidence" value="ECO:0007669"/>
    <property type="project" value="InterPro"/>
</dbReference>
<feature type="domain" description="ORC1/DEAH AAA+ ATPase" evidence="1">
    <location>
        <begin position="123"/>
        <end position="238"/>
    </location>
</feature>
<dbReference type="HOGENOM" id="CLU_1127545_0_0_9"/>
<proteinExistence type="predicted"/>
<dbReference type="InterPro" id="IPR049945">
    <property type="entry name" value="AAA_22"/>
</dbReference>
<dbReference type="Proteomes" id="UP000013085">
    <property type="component" value="Unassembled WGS sequence"/>
</dbReference>
<dbReference type="PATRIC" id="fig|999408.3.peg.3183"/>
<reference evidence="2 3" key="1">
    <citation type="submission" date="2013-01" db="EMBL/GenBank/DDBJ databases">
        <title>The Genome Sequence of Clostridium clostridioforme 90A8.</title>
        <authorList>
            <consortium name="The Broad Institute Genome Sequencing Platform"/>
            <person name="Earl A."/>
            <person name="Ward D."/>
            <person name="Feldgarden M."/>
            <person name="Gevers D."/>
            <person name="Courvalin P."/>
            <person name="Lambert T."/>
            <person name="Walker B."/>
            <person name="Young S.K."/>
            <person name="Zeng Q."/>
            <person name="Gargeya S."/>
            <person name="Fitzgerald M."/>
            <person name="Haas B."/>
            <person name="Abouelleil A."/>
            <person name="Alvarado L."/>
            <person name="Arachchi H.M."/>
            <person name="Berlin A.M."/>
            <person name="Chapman S.B."/>
            <person name="Dewar J."/>
            <person name="Goldberg J."/>
            <person name="Griggs A."/>
            <person name="Gujja S."/>
            <person name="Hansen M."/>
            <person name="Howarth C."/>
            <person name="Imamovic A."/>
            <person name="Larimer J."/>
            <person name="McCowan C."/>
            <person name="Murphy C."/>
            <person name="Neiman D."/>
            <person name="Pearson M."/>
            <person name="Priest M."/>
            <person name="Roberts A."/>
            <person name="Saif S."/>
            <person name="Shea T."/>
            <person name="Sisk P."/>
            <person name="Sykes S."/>
            <person name="Wortman J."/>
            <person name="Nusbaum C."/>
            <person name="Birren B."/>
        </authorList>
    </citation>
    <scope>NUCLEOTIDE SEQUENCE [LARGE SCALE GENOMIC DNA]</scope>
    <source>
        <strain evidence="2 3">90A8</strain>
    </source>
</reference>
<name>A0A0E2HN08_9FIRM</name>
<dbReference type="Gene3D" id="3.40.50.300">
    <property type="entry name" value="P-loop containing nucleotide triphosphate hydrolases"/>
    <property type="match status" value="1"/>
</dbReference>
<protein>
    <recommendedName>
        <fullName evidence="1">ORC1/DEAH AAA+ ATPase domain-containing protein</fullName>
    </recommendedName>
</protein>
<dbReference type="Pfam" id="PF13401">
    <property type="entry name" value="AAA_22"/>
    <property type="match status" value="1"/>
</dbReference>
<gene>
    <name evidence="2" type="ORF">HMPREF1090_02944</name>
</gene>
<organism evidence="2 3">
    <name type="scientific">[Clostridium] clostridioforme 90A8</name>
    <dbReference type="NCBI Taxonomy" id="999408"/>
    <lineage>
        <taxon>Bacteria</taxon>
        <taxon>Bacillati</taxon>
        <taxon>Bacillota</taxon>
        <taxon>Clostridia</taxon>
        <taxon>Lachnospirales</taxon>
        <taxon>Lachnospiraceae</taxon>
        <taxon>Enterocloster</taxon>
    </lineage>
</organism>
<evidence type="ECO:0000313" key="2">
    <source>
        <dbReference type="EMBL" id="ENZ13439.1"/>
    </source>
</evidence>
<comment type="caution">
    <text evidence="2">The sequence shown here is derived from an EMBL/GenBank/DDBJ whole genome shotgun (WGS) entry which is preliminary data.</text>
</comment>
<accession>A0A0E2HN08</accession>
<evidence type="ECO:0000313" key="3">
    <source>
        <dbReference type="Proteomes" id="UP000013085"/>
    </source>
</evidence>
<dbReference type="InterPro" id="IPR027417">
    <property type="entry name" value="P-loop_NTPase"/>
</dbReference>
<dbReference type="EMBL" id="AGYR01000033">
    <property type="protein sequence ID" value="ENZ13439.1"/>
    <property type="molecule type" value="Genomic_DNA"/>
</dbReference>
<dbReference type="SUPFAM" id="SSF52540">
    <property type="entry name" value="P-loop containing nucleoside triphosphate hydrolases"/>
    <property type="match status" value="1"/>
</dbReference>
<sequence>MMKYRDSHTNTVAAEYGKEQGNPFLEALPGLMGKNEFMERMSSEIRFPYDLEKRSPQERRNYLTELTTWFQPMDYMYTLYDMLYRAMATTYQTKTVVESVRQLNEVYMDFRTGRERTLNYSTQAYSGAVLGAPGIGKTSTIQRCLSTMTQVIIHTKYKEQQFYTKQINYLIVECPSDCSVKTLAFNILSAIDKAIGSEYFTQAGCLKSISSSALTTRLKIICMNHHIGLIVIDEIQNAIQTATRNK</sequence>
<dbReference type="AlphaFoldDB" id="A0A0E2HN08"/>
<dbReference type="RefSeq" id="WP_002596056.1">
    <property type="nucleotide sequence ID" value="NZ_KB851022.1"/>
</dbReference>